<feature type="domain" description="TLC" evidence="6">
    <location>
        <begin position="1"/>
        <end position="187"/>
    </location>
</feature>
<comment type="subcellular location">
    <subcellularLocation>
        <location evidence="1">Membrane</location>
        <topology evidence="1">Multi-pass membrane protein</topology>
    </subcellularLocation>
</comment>
<evidence type="ECO:0000313" key="8">
    <source>
        <dbReference type="Proteomes" id="UP000241365"/>
    </source>
</evidence>
<dbReference type="Proteomes" id="UP000241365">
    <property type="component" value="Segment"/>
</dbReference>
<dbReference type="SMART" id="SM00724">
    <property type="entry name" value="TLC"/>
    <property type="match status" value="1"/>
</dbReference>
<evidence type="ECO:0000259" key="6">
    <source>
        <dbReference type="PROSITE" id="PS50922"/>
    </source>
</evidence>
<evidence type="ECO:0000256" key="5">
    <source>
        <dbReference type="SAM" id="Phobius"/>
    </source>
</evidence>
<evidence type="ECO:0000256" key="2">
    <source>
        <dbReference type="ARBA" id="ARBA00022692"/>
    </source>
</evidence>
<evidence type="ECO:0000256" key="3">
    <source>
        <dbReference type="ARBA" id="ARBA00022989"/>
    </source>
</evidence>
<dbReference type="EMBL" id="KU877344">
    <property type="protein sequence ID" value="ANB50565.1"/>
    <property type="molecule type" value="Genomic_DNA"/>
</dbReference>
<evidence type="ECO:0000313" key="7">
    <source>
        <dbReference type="EMBL" id="ANB50565.1"/>
    </source>
</evidence>
<feature type="transmembrane region" description="Helical" evidence="5">
    <location>
        <begin position="5"/>
        <end position="22"/>
    </location>
</feature>
<protein>
    <submittedName>
        <fullName evidence="7">Putative TLC domain-containing protein</fullName>
    </submittedName>
</protein>
<feature type="transmembrane region" description="Helical" evidence="5">
    <location>
        <begin position="66"/>
        <end position="84"/>
    </location>
</feature>
<feature type="transmembrane region" description="Helical" evidence="5">
    <location>
        <begin position="34"/>
        <end position="54"/>
    </location>
</feature>
<feature type="transmembrane region" description="Helical" evidence="5">
    <location>
        <begin position="118"/>
        <end position="141"/>
    </location>
</feature>
<evidence type="ECO:0000256" key="4">
    <source>
        <dbReference type="ARBA" id="ARBA00023136"/>
    </source>
</evidence>
<dbReference type="KEGG" id="vg:80512927"/>
<dbReference type="GO" id="GO:0055088">
    <property type="term" value="P:lipid homeostasis"/>
    <property type="evidence" value="ECO:0007669"/>
    <property type="project" value="TreeGrafter"/>
</dbReference>
<dbReference type="InterPro" id="IPR006634">
    <property type="entry name" value="TLC-dom"/>
</dbReference>
<sequence>MDTKYSNLLLVPIGLGSVYIISNTNPNYVIDNTTILPFSVSILAIFYFVIDFYLMIKNYDPRNKVYFMHHLIGIFSIICVYFKYNNLSTYLFSYLTFELSTPFLNSTKYFYKRRSYYLFNLAYIISVVMFFIIFTIVRIIFGTYLLYQTIPVIYNLSGHQKILVLLPSILQLLNYIWYYKIIKMLYN</sequence>
<keyword evidence="2 5" id="KW-0812">Transmembrane</keyword>
<reference evidence="7 8" key="1">
    <citation type="journal article" date="2016" name="Genome Announc.">
        <title>Complete Genome Sequence of a New Megavirus Family Member Isolated from an Inland Water Lake for the First Time in India.</title>
        <authorList>
            <person name="Chatterjee A."/>
            <person name="Ali F."/>
            <person name="Bange D."/>
            <person name="Kondabagil K."/>
        </authorList>
    </citation>
    <scope>NUCLEOTIDE SEQUENCE [LARGE SCALE GENOMIC DNA]</scope>
    <source>
        <strain evidence="7">1</strain>
    </source>
</reference>
<accession>A0A167RDP0</accession>
<keyword evidence="4 5" id="KW-0472">Membrane</keyword>
<dbReference type="PANTHER" id="PTHR13439:SF0">
    <property type="entry name" value="TOPOISOMERASE I DAMAGE AFFECTED PROTEIN 4"/>
    <property type="match status" value="1"/>
</dbReference>
<feature type="transmembrane region" description="Helical" evidence="5">
    <location>
        <begin position="161"/>
        <end position="179"/>
    </location>
</feature>
<name>A0A167RDP0_9VIRU</name>
<dbReference type="PROSITE" id="PS50922">
    <property type="entry name" value="TLC"/>
    <property type="match status" value="1"/>
</dbReference>
<organism evidence="7 8">
    <name type="scientific">Powai lake megavirus</name>
    <dbReference type="NCBI Taxonomy" id="1842663"/>
    <lineage>
        <taxon>Viruses</taxon>
        <taxon>Varidnaviria</taxon>
        <taxon>Bamfordvirae</taxon>
        <taxon>Nucleocytoviricota</taxon>
        <taxon>Megaviricetes</taxon>
        <taxon>Imitervirales</taxon>
        <taxon>Mimiviridae</taxon>
        <taxon>Megamimivirinae</taxon>
        <taxon>Megavirus</taxon>
        <taxon>Megavirus powaiense</taxon>
    </lineage>
</organism>
<proteinExistence type="predicted"/>
<dbReference type="Pfam" id="PF03798">
    <property type="entry name" value="TRAM_LAG1_CLN8"/>
    <property type="match status" value="1"/>
</dbReference>
<dbReference type="PANTHER" id="PTHR13439">
    <property type="entry name" value="CT120 PROTEIN"/>
    <property type="match status" value="1"/>
</dbReference>
<evidence type="ECO:0000256" key="1">
    <source>
        <dbReference type="ARBA" id="ARBA00004141"/>
    </source>
</evidence>
<dbReference type="GeneID" id="80512927"/>
<keyword evidence="3 5" id="KW-1133">Transmembrane helix</keyword>
<keyword evidence="8" id="KW-1185">Reference proteome</keyword>
<dbReference type="InterPro" id="IPR050846">
    <property type="entry name" value="TLCD"/>
</dbReference>
<dbReference type="GO" id="GO:0016020">
    <property type="term" value="C:membrane"/>
    <property type="evidence" value="ECO:0007669"/>
    <property type="project" value="UniProtKB-SubCell"/>
</dbReference>
<dbReference type="RefSeq" id="YP_010776316.1">
    <property type="nucleotide sequence ID" value="NC_075034.1"/>
</dbReference>